<sequence>MDFENEELTILYGSQTGNAEDLAERIWRESKRFYFKSAVKALDDYNILDLINKKCVIFVCSTTGQGEEPDNMKNFWKFILRKKLPGDVLDMQYLGWEIRVMLNLTLLQKGYIKECNNWRAKELIPLGLGDDQHDLGYDATADPWMEELWRNLLLIYPLPSGIQPLPRNHKIHPRLEWNVSTIAQNGAHDINYKQSIYYSTRRCTDFTATVSEYKTKEKQLMIIFKVLTKSGIPGISSGN</sequence>
<evidence type="ECO:0000313" key="4">
    <source>
        <dbReference type="Proteomes" id="UP001162164"/>
    </source>
</evidence>
<dbReference type="Proteomes" id="UP001162164">
    <property type="component" value="Unassembled WGS sequence"/>
</dbReference>
<proteinExistence type="predicted"/>
<gene>
    <name evidence="3" type="ORF">NQ317_015896</name>
</gene>
<keyword evidence="4" id="KW-1185">Reference proteome</keyword>
<dbReference type="InterPro" id="IPR008254">
    <property type="entry name" value="Flavodoxin/NO_synth"/>
</dbReference>
<accession>A0ABQ9JCI0</accession>
<dbReference type="PANTHER" id="PTHR19384:SF10">
    <property type="entry name" value="NADPH-DEPENDENT DIFLAVIN OXIDOREDUCTASE 1"/>
    <property type="match status" value="1"/>
</dbReference>
<dbReference type="PANTHER" id="PTHR19384">
    <property type="entry name" value="NITRIC OXIDE SYNTHASE-RELATED"/>
    <property type="match status" value="1"/>
</dbReference>
<dbReference type="Pfam" id="PF00258">
    <property type="entry name" value="Flavodoxin_1"/>
    <property type="match status" value="1"/>
</dbReference>
<dbReference type="InterPro" id="IPR029039">
    <property type="entry name" value="Flavoprotein-like_sf"/>
</dbReference>
<keyword evidence="1" id="KW-0285">Flavoprotein</keyword>
<protein>
    <recommendedName>
        <fullName evidence="2">Flavodoxin-like domain-containing protein</fullName>
    </recommendedName>
</protein>
<name>A0ABQ9JCI0_9CUCU</name>
<dbReference type="SUPFAM" id="SSF52218">
    <property type="entry name" value="Flavoproteins"/>
    <property type="match status" value="1"/>
</dbReference>
<reference evidence="3" key="1">
    <citation type="journal article" date="2023" name="Insect Mol. Biol.">
        <title>Genome sequencing provides insights into the evolution of gene families encoding plant cell wall-degrading enzymes in longhorned beetles.</title>
        <authorList>
            <person name="Shin N.R."/>
            <person name="Okamura Y."/>
            <person name="Kirsch R."/>
            <person name="Pauchet Y."/>
        </authorList>
    </citation>
    <scope>NUCLEOTIDE SEQUENCE</scope>
    <source>
        <strain evidence="3">MMC_N1</strain>
    </source>
</reference>
<dbReference type="InterPro" id="IPR001094">
    <property type="entry name" value="Flavdoxin-like"/>
</dbReference>
<dbReference type="Gene3D" id="3.40.50.360">
    <property type="match status" value="2"/>
</dbReference>
<evidence type="ECO:0000313" key="3">
    <source>
        <dbReference type="EMBL" id="KAJ8975859.1"/>
    </source>
</evidence>
<dbReference type="PROSITE" id="PS50902">
    <property type="entry name" value="FLAVODOXIN_LIKE"/>
    <property type="match status" value="1"/>
</dbReference>
<dbReference type="EMBL" id="JAPWTJ010000754">
    <property type="protein sequence ID" value="KAJ8975859.1"/>
    <property type="molecule type" value="Genomic_DNA"/>
</dbReference>
<evidence type="ECO:0000256" key="1">
    <source>
        <dbReference type="ARBA" id="ARBA00022630"/>
    </source>
</evidence>
<organism evidence="3 4">
    <name type="scientific">Molorchus minor</name>
    <dbReference type="NCBI Taxonomy" id="1323400"/>
    <lineage>
        <taxon>Eukaryota</taxon>
        <taxon>Metazoa</taxon>
        <taxon>Ecdysozoa</taxon>
        <taxon>Arthropoda</taxon>
        <taxon>Hexapoda</taxon>
        <taxon>Insecta</taxon>
        <taxon>Pterygota</taxon>
        <taxon>Neoptera</taxon>
        <taxon>Endopterygota</taxon>
        <taxon>Coleoptera</taxon>
        <taxon>Polyphaga</taxon>
        <taxon>Cucujiformia</taxon>
        <taxon>Chrysomeloidea</taxon>
        <taxon>Cerambycidae</taxon>
        <taxon>Lamiinae</taxon>
        <taxon>Monochamini</taxon>
        <taxon>Molorchus</taxon>
    </lineage>
</organism>
<feature type="domain" description="Flavodoxin-like" evidence="2">
    <location>
        <begin position="8"/>
        <end position="149"/>
    </location>
</feature>
<comment type="caution">
    <text evidence="3">The sequence shown here is derived from an EMBL/GenBank/DDBJ whole genome shotgun (WGS) entry which is preliminary data.</text>
</comment>
<dbReference type="PRINTS" id="PR00369">
    <property type="entry name" value="FLAVODOXIN"/>
</dbReference>
<evidence type="ECO:0000259" key="2">
    <source>
        <dbReference type="PROSITE" id="PS50902"/>
    </source>
</evidence>